<keyword evidence="2" id="KW-0472">Membrane</keyword>
<evidence type="ECO:0000256" key="1">
    <source>
        <dbReference type="SAM" id="MobiDB-lite"/>
    </source>
</evidence>
<feature type="transmembrane region" description="Helical" evidence="2">
    <location>
        <begin position="187"/>
        <end position="208"/>
    </location>
</feature>
<feature type="region of interest" description="Disordered" evidence="1">
    <location>
        <begin position="1"/>
        <end position="20"/>
    </location>
</feature>
<dbReference type="InterPro" id="IPR007730">
    <property type="entry name" value="SPOR-like_dom"/>
</dbReference>
<keyword evidence="5" id="KW-1185">Reference proteome</keyword>
<proteinExistence type="predicted"/>
<dbReference type="InterPro" id="IPR036680">
    <property type="entry name" value="SPOR-like_sf"/>
</dbReference>
<accession>A0A1H0MTP2</accession>
<evidence type="ECO:0000313" key="4">
    <source>
        <dbReference type="EMBL" id="SDO83819.1"/>
    </source>
</evidence>
<keyword evidence="2" id="KW-1133">Transmembrane helix</keyword>
<evidence type="ECO:0000313" key="5">
    <source>
        <dbReference type="Proteomes" id="UP000198793"/>
    </source>
</evidence>
<gene>
    <name evidence="4" type="ORF">SAMN05192530_11552</name>
</gene>
<reference evidence="4 5" key="1">
    <citation type="submission" date="2016-10" db="EMBL/GenBank/DDBJ databases">
        <authorList>
            <person name="de Groot N.N."/>
        </authorList>
    </citation>
    <scope>NUCLEOTIDE SEQUENCE [LARGE SCALE GENOMIC DNA]</scope>
    <source>
        <strain evidence="5">L7-484,KACC 16230,DSM 25025</strain>
    </source>
</reference>
<dbReference type="Gene3D" id="3.30.70.1070">
    <property type="entry name" value="Sporulation related repeat"/>
    <property type="match status" value="1"/>
</dbReference>
<evidence type="ECO:0000256" key="2">
    <source>
        <dbReference type="SAM" id="Phobius"/>
    </source>
</evidence>
<dbReference type="RefSeq" id="WP_090676946.1">
    <property type="nucleotide sequence ID" value="NZ_FNIT01000015.1"/>
</dbReference>
<feature type="region of interest" description="Disordered" evidence="1">
    <location>
        <begin position="106"/>
        <end position="139"/>
    </location>
</feature>
<feature type="region of interest" description="Disordered" evidence="1">
    <location>
        <begin position="59"/>
        <end position="78"/>
    </location>
</feature>
<evidence type="ECO:0000259" key="3">
    <source>
        <dbReference type="PROSITE" id="PS51724"/>
    </source>
</evidence>
<sequence length="494" mass="50771">MKPTNESLGGGTPRKDPFGDLVRAVEGGGARTVAGSEPIYAGFEPVEVPLQSNWDSFTYDRGSAPRRSPAQSGSMASVAVPSVSGEMRLDGPDADLQIDEALRGLSSPARPRVNAPAETQSFAPARQADEHAPTGGRTLDDFDELIASELAAMRTVPAHDEDDGYYADYDDEEAYEAPRRIVRGRSLAMTVGGVAAVVVLGAVGVLAWSGAVPVGGSADGPLLIKADAEPFKIAPADPGGRSIPNQNKAVYGSVAGGPIAAPTQHELVTAIEEPLEIAEDEPAADALPGVEVGDEVPLPGEAASQVAEREPESETLQPRKVRTLTVRPDGTLVASDAPADASGASALLPASSTAHAAVLDPVAGIAPSMPFGDDAAMTTASTMPAAEPVAQEVAAVATPASPTAGELADAPRVGDGFYVQISSQPNEAAARDSMSSLTRRFSSQIGTRGVGIRTAEIPGKGTFYRVRIAAESRDEAVELCETLKSAGGSCFVTR</sequence>
<name>A0A1H0MTP2_9HYPH</name>
<feature type="domain" description="SPOR" evidence="3">
    <location>
        <begin position="411"/>
        <end position="494"/>
    </location>
</feature>
<dbReference type="Proteomes" id="UP000198793">
    <property type="component" value="Unassembled WGS sequence"/>
</dbReference>
<keyword evidence="2" id="KW-0812">Transmembrane</keyword>
<dbReference type="PROSITE" id="PS51724">
    <property type="entry name" value="SPOR"/>
    <property type="match status" value="1"/>
</dbReference>
<dbReference type="AlphaFoldDB" id="A0A1H0MTP2"/>
<protein>
    <submittedName>
        <fullName evidence="4">Sporulation related domain-containing protein</fullName>
    </submittedName>
</protein>
<dbReference type="GO" id="GO:0042834">
    <property type="term" value="F:peptidoglycan binding"/>
    <property type="evidence" value="ECO:0007669"/>
    <property type="project" value="InterPro"/>
</dbReference>
<feature type="region of interest" description="Disordered" evidence="1">
    <location>
        <begin position="290"/>
        <end position="316"/>
    </location>
</feature>
<dbReference type="Pfam" id="PF05036">
    <property type="entry name" value="SPOR"/>
    <property type="match status" value="1"/>
</dbReference>
<dbReference type="EMBL" id="FNIT01000015">
    <property type="protein sequence ID" value="SDO83819.1"/>
    <property type="molecule type" value="Genomic_DNA"/>
</dbReference>
<organism evidence="4 5">
    <name type="scientific">Aureimonas jatrophae</name>
    <dbReference type="NCBI Taxonomy" id="1166073"/>
    <lineage>
        <taxon>Bacteria</taxon>
        <taxon>Pseudomonadati</taxon>
        <taxon>Pseudomonadota</taxon>
        <taxon>Alphaproteobacteria</taxon>
        <taxon>Hyphomicrobiales</taxon>
        <taxon>Aurantimonadaceae</taxon>
        <taxon>Aureimonas</taxon>
    </lineage>
</organism>
<dbReference type="OrthoDB" id="7338235at2"/>
<dbReference type="STRING" id="1166073.SAMN05192530_11552"/>